<keyword evidence="17" id="KW-1185">Reference proteome</keyword>
<dbReference type="NCBIfam" id="TIGR01412">
    <property type="entry name" value="tat_substr_1"/>
    <property type="match status" value="1"/>
</dbReference>
<evidence type="ECO:0000256" key="12">
    <source>
        <dbReference type="ARBA" id="ARBA00048856"/>
    </source>
</evidence>
<keyword evidence="2 13" id="KW-0575">Peroxidase</keyword>
<evidence type="ECO:0000256" key="9">
    <source>
        <dbReference type="ARBA" id="ARBA00025737"/>
    </source>
</evidence>
<dbReference type="EC" id="1.11.1.-" evidence="13"/>
<sequence length="410" mass="43329">MSKGFSRRGFLAGALGTVAAAGTGAALTGCESSSKAAAPAPAVVQFRGAHQAGIATPAQDRLAFAAFDVTTTRRADLIDLLQRWTAAAEKMTRGEPVGSVEGIEESVPADTGEATGLAAANLTITIGFGPGLFDDRFGLAGRRPEALRELPAFKGDELVPPISGGDLCIQACADDPQVAFHAVRNLNRMGFGVTAMRWFQLGFGRTSSTTTSQQTPRNLLGFKDGTKNVNGDDARDLNEHVWVGSDTDQAWMSGGSYLVSRKIRMGIESWDRDRIGDQEAVFGRTKVEGAPLTGKREHDVPDLAAKAADGTPVIPAHAHIRLASPDSNGGVKILRRGYSFTDGVDPLTGQLDAGLFFICFQSDPATGFVPVQRNLGTDALNEYIKHMSSGVFACPPGAAAGEYWGQRLFS</sequence>
<evidence type="ECO:0000256" key="11">
    <source>
        <dbReference type="ARBA" id="ARBA00033775"/>
    </source>
</evidence>
<evidence type="ECO:0000259" key="14">
    <source>
        <dbReference type="Pfam" id="PF04261"/>
    </source>
</evidence>
<evidence type="ECO:0000256" key="5">
    <source>
        <dbReference type="ARBA" id="ARBA00022729"/>
    </source>
</evidence>
<evidence type="ECO:0000256" key="2">
    <source>
        <dbReference type="ARBA" id="ARBA00022559"/>
    </source>
</evidence>
<feature type="signal peptide" evidence="13">
    <location>
        <begin position="1"/>
        <end position="20"/>
    </location>
</feature>
<organism evidence="16 17">
    <name type="scientific">Jatrophihabitans lederbergiae</name>
    <dbReference type="NCBI Taxonomy" id="3075547"/>
    <lineage>
        <taxon>Bacteria</taxon>
        <taxon>Bacillati</taxon>
        <taxon>Actinomycetota</taxon>
        <taxon>Actinomycetes</taxon>
        <taxon>Jatrophihabitantales</taxon>
        <taxon>Jatrophihabitantaceae</taxon>
        <taxon>Jatrophihabitans</taxon>
    </lineage>
</organism>
<dbReference type="NCBIfam" id="TIGR01413">
    <property type="entry name" value="Dyp_perox_fam"/>
    <property type="match status" value="1"/>
</dbReference>
<feature type="chain" id="PRO_5045003845" description="Deferrochelatase" evidence="13">
    <location>
        <begin position="21"/>
        <end position="410"/>
    </location>
</feature>
<dbReference type="Pfam" id="PF20628">
    <property type="entry name" value="Dyp_perox_C"/>
    <property type="match status" value="1"/>
</dbReference>
<dbReference type="PROSITE" id="PS51318">
    <property type="entry name" value="TAT"/>
    <property type="match status" value="1"/>
</dbReference>
<evidence type="ECO:0000256" key="3">
    <source>
        <dbReference type="ARBA" id="ARBA00022617"/>
    </source>
</evidence>
<keyword evidence="8" id="KW-0456">Lyase</keyword>
<evidence type="ECO:0000313" key="17">
    <source>
        <dbReference type="Proteomes" id="UP001183176"/>
    </source>
</evidence>
<name>A0ABU2J8I3_9ACTN</name>
<dbReference type="InterPro" id="IPR006311">
    <property type="entry name" value="TAT_signal"/>
</dbReference>
<comment type="catalytic activity">
    <reaction evidence="12">
        <text>heme b + 2 H(+) = protoporphyrin IX + Fe(2+)</text>
        <dbReference type="Rhea" id="RHEA:22584"/>
        <dbReference type="ChEBI" id="CHEBI:15378"/>
        <dbReference type="ChEBI" id="CHEBI:29033"/>
        <dbReference type="ChEBI" id="CHEBI:57306"/>
        <dbReference type="ChEBI" id="CHEBI:60344"/>
        <dbReference type="EC" id="4.98.1.1"/>
    </reaction>
    <physiologicalReaction direction="left-to-right" evidence="12">
        <dbReference type="Rhea" id="RHEA:22585"/>
    </physiologicalReaction>
</comment>
<dbReference type="InterPro" id="IPR006314">
    <property type="entry name" value="Dyp_peroxidase"/>
</dbReference>
<dbReference type="EMBL" id="JAVREH010000006">
    <property type="protein sequence ID" value="MDT0261051.1"/>
    <property type="molecule type" value="Genomic_DNA"/>
</dbReference>
<dbReference type="PANTHER" id="PTHR30521">
    <property type="entry name" value="DEFERROCHELATASE/PEROXIDASE"/>
    <property type="match status" value="1"/>
</dbReference>
<reference evidence="17" key="1">
    <citation type="submission" date="2023-07" db="EMBL/GenBank/DDBJ databases">
        <title>30 novel species of actinomycetes from the DSMZ collection.</title>
        <authorList>
            <person name="Nouioui I."/>
        </authorList>
    </citation>
    <scope>NUCLEOTIDE SEQUENCE [LARGE SCALE GENOMIC DNA]</scope>
    <source>
        <strain evidence="17">DSM 44399</strain>
    </source>
</reference>
<evidence type="ECO:0000256" key="4">
    <source>
        <dbReference type="ARBA" id="ARBA00022723"/>
    </source>
</evidence>
<proteinExistence type="inferred from homology"/>
<dbReference type="InterPro" id="IPR048328">
    <property type="entry name" value="Dyp_perox_C"/>
</dbReference>
<keyword evidence="5 13" id="KW-0732">Signal</keyword>
<evidence type="ECO:0000256" key="7">
    <source>
        <dbReference type="ARBA" id="ARBA00023004"/>
    </source>
</evidence>
<dbReference type="SUPFAM" id="SSF54909">
    <property type="entry name" value="Dimeric alpha+beta barrel"/>
    <property type="match status" value="1"/>
</dbReference>
<dbReference type="InterPro" id="IPR048327">
    <property type="entry name" value="Dyp_perox_N"/>
</dbReference>
<protein>
    <recommendedName>
        <fullName evidence="10 13">Deferrochelatase</fullName>
        <ecNumber evidence="13">1.11.1.-</ecNumber>
    </recommendedName>
    <alternativeName>
        <fullName evidence="11 13">Peroxidase EfeB</fullName>
    </alternativeName>
</protein>
<dbReference type="InterPro" id="IPR006313">
    <property type="entry name" value="EfeB/EfeN"/>
</dbReference>
<feature type="domain" description="Dyp-type peroxidase C-terminal" evidence="15">
    <location>
        <begin position="215"/>
        <end position="398"/>
    </location>
</feature>
<gene>
    <name evidence="16" type="primary">efeB</name>
    <name evidence="16" type="ORF">RM423_06545</name>
</gene>
<comment type="caution">
    <text evidence="16">The sequence shown here is derived from an EMBL/GenBank/DDBJ whole genome shotgun (WGS) entry which is preliminary data.</text>
</comment>
<keyword evidence="6 13" id="KW-0560">Oxidoreductase</keyword>
<dbReference type="InterPro" id="IPR011008">
    <property type="entry name" value="Dimeric_a/b-barrel"/>
</dbReference>
<evidence type="ECO:0000256" key="1">
    <source>
        <dbReference type="ARBA" id="ARBA00004196"/>
    </source>
</evidence>
<dbReference type="Proteomes" id="UP001183176">
    <property type="component" value="Unassembled WGS sequence"/>
</dbReference>
<evidence type="ECO:0000256" key="8">
    <source>
        <dbReference type="ARBA" id="ARBA00023239"/>
    </source>
</evidence>
<evidence type="ECO:0000256" key="6">
    <source>
        <dbReference type="ARBA" id="ARBA00023002"/>
    </source>
</evidence>
<comment type="cofactor">
    <cofactor evidence="13">
        <name>heme b</name>
        <dbReference type="ChEBI" id="CHEBI:60344"/>
    </cofactor>
    <text evidence="13">Binds 1 heme b (iron(II)-protoporphyrin IX) group non-covalently per subunit.</text>
</comment>
<keyword evidence="3 13" id="KW-0349">Heme</keyword>
<comment type="function">
    <text evidence="13">Involved in the recovery of exogenous heme iron. Extracts iron from heme while preserving the protoporphyrin ring intact.</text>
</comment>
<keyword evidence="4 13" id="KW-0479">Metal-binding</keyword>
<dbReference type="PROSITE" id="PS51257">
    <property type="entry name" value="PROKAR_LIPOPROTEIN"/>
    <property type="match status" value="1"/>
</dbReference>
<dbReference type="PANTHER" id="PTHR30521:SF4">
    <property type="entry name" value="DEFERROCHELATASE"/>
    <property type="match status" value="1"/>
</dbReference>
<accession>A0ABU2J8I3</accession>
<comment type="subcellular location">
    <subcellularLocation>
        <location evidence="1">Cell envelope</location>
    </subcellularLocation>
</comment>
<dbReference type="RefSeq" id="WP_311422207.1">
    <property type="nucleotide sequence ID" value="NZ_JAVREH010000006.1"/>
</dbReference>
<evidence type="ECO:0000259" key="15">
    <source>
        <dbReference type="Pfam" id="PF20628"/>
    </source>
</evidence>
<dbReference type="PROSITE" id="PS51404">
    <property type="entry name" value="DYP_PEROXIDASE"/>
    <property type="match status" value="1"/>
</dbReference>
<keyword evidence="7 13" id="KW-0408">Iron</keyword>
<dbReference type="Pfam" id="PF04261">
    <property type="entry name" value="Dyp_perox_N"/>
    <property type="match status" value="1"/>
</dbReference>
<comment type="similarity">
    <text evidence="9 13">Belongs to the DyP-type peroxidase family.</text>
</comment>
<evidence type="ECO:0000313" key="16">
    <source>
        <dbReference type="EMBL" id="MDT0261051.1"/>
    </source>
</evidence>
<evidence type="ECO:0000256" key="13">
    <source>
        <dbReference type="RuleBase" id="RU365017"/>
    </source>
</evidence>
<evidence type="ECO:0000256" key="10">
    <source>
        <dbReference type="ARBA" id="ARBA00033771"/>
    </source>
</evidence>
<feature type="domain" description="Dyp-type peroxidase N-terminal" evidence="14">
    <location>
        <begin position="51"/>
        <end position="203"/>
    </location>
</feature>